<dbReference type="PANTHER" id="PTHR43245:SF13">
    <property type="entry name" value="UDP-D-APIOSE_UDP-D-XYLOSE SYNTHASE 2"/>
    <property type="match status" value="1"/>
</dbReference>
<comment type="caution">
    <text evidence="2">The sequence shown here is derived from an EMBL/GenBank/DDBJ whole genome shotgun (WGS) entry which is preliminary data.</text>
</comment>
<dbReference type="InterPro" id="IPR050177">
    <property type="entry name" value="Lipid_A_modif_metabolic_enz"/>
</dbReference>
<feature type="domain" description="NAD(P)-binding" evidence="1">
    <location>
        <begin position="7"/>
        <end position="312"/>
    </location>
</feature>
<dbReference type="PANTHER" id="PTHR43245">
    <property type="entry name" value="BIFUNCTIONAL POLYMYXIN RESISTANCE PROTEIN ARNA"/>
    <property type="match status" value="1"/>
</dbReference>
<dbReference type="SUPFAM" id="SSF51735">
    <property type="entry name" value="NAD(P)-binding Rossmann-fold domains"/>
    <property type="match status" value="1"/>
</dbReference>
<evidence type="ECO:0000259" key="1">
    <source>
        <dbReference type="Pfam" id="PF16363"/>
    </source>
</evidence>
<evidence type="ECO:0000313" key="3">
    <source>
        <dbReference type="Proteomes" id="UP000030416"/>
    </source>
</evidence>
<protein>
    <submittedName>
        <fullName evidence="2">Epimerase</fullName>
    </submittedName>
</protein>
<dbReference type="InterPro" id="IPR016040">
    <property type="entry name" value="NAD(P)-bd_dom"/>
</dbReference>
<accession>A0A0A3IS44</accession>
<reference evidence="2 3" key="1">
    <citation type="submission" date="2014-02" db="EMBL/GenBank/DDBJ databases">
        <title>Draft genome sequence of Lysinibacillus manganicus DSM 26584T.</title>
        <authorList>
            <person name="Zhang F."/>
            <person name="Wang G."/>
            <person name="Zhang L."/>
        </authorList>
    </citation>
    <scope>NUCLEOTIDE SEQUENCE [LARGE SCALE GENOMIC DNA]</scope>
    <source>
        <strain evidence="2 3">DSM 26584</strain>
    </source>
</reference>
<dbReference type="Pfam" id="PF16363">
    <property type="entry name" value="GDP_Man_Dehyd"/>
    <property type="match status" value="1"/>
</dbReference>
<dbReference type="Gene3D" id="3.40.50.720">
    <property type="entry name" value="NAD(P)-binding Rossmann-like Domain"/>
    <property type="match status" value="1"/>
</dbReference>
<proteinExistence type="predicted"/>
<dbReference type="Proteomes" id="UP000030416">
    <property type="component" value="Unassembled WGS sequence"/>
</dbReference>
<dbReference type="AlphaFoldDB" id="A0A0A3IS44"/>
<evidence type="ECO:0000313" key="2">
    <source>
        <dbReference type="EMBL" id="KGR77652.1"/>
    </source>
</evidence>
<dbReference type="STRING" id="1384049.CD29_14540"/>
<dbReference type="eggNOG" id="COG0451">
    <property type="taxonomic scope" value="Bacteria"/>
</dbReference>
<organism evidence="2 3">
    <name type="scientific">Ureibacillus manganicus DSM 26584</name>
    <dbReference type="NCBI Taxonomy" id="1384049"/>
    <lineage>
        <taxon>Bacteria</taxon>
        <taxon>Bacillati</taxon>
        <taxon>Bacillota</taxon>
        <taxon>Bacilli</taxon>
        <taxon>Bacillales</taxon>
        <taxon>Caryophanaceae</taxon>
        <taxon>Ureibacillus</taxon>
    </lineage>
</organism>
<keyword evidence="3" id="KW-1185">Reference proteome</keyword>
<dbReference type="InterPro" id="IPR036291">
    <property type="entry name" value="NAD(P)-bd_dom_sf"/>
</dbReference>
<name>A0A0A3IS44_9BACL</name>
<gene>
    <name evidence="2" type="ORF">CD29_14540</name>
</gene>
<dbReference type="EMBL" id="JPVN01000017">
    <property type="protein sequence ID" value="KGR77652.1"/>
    <property type="molecule type" value="Genomic_DNA"/>
</dbReference>
<sequence length="334" mass="38144">MENSVVMVTGGAGFVGSHLVESLLNNGNKVYVFDVIPLEQARNLHEVRNHENLHYFVGDLRKQEDIEQFWQKDASVIFHLASVVGIRHYIADPLSLVDIVVIGTRHILTAAAKYNTKVVFSSTSEIYGKNPEVPWSEESDRVLGPTYVDRWSYATSKAVCEHMLYGMKKQCGLPFVIVRFFNVYGPRQNPDFVVSQSIYKAMRGEQPLLYDDGKTTRCFTFVEDIVRGLMLVAGSPEANGQAFNLGNSVEVNMRYVIETILEKTCSKSGYQEFNTGKEYGKQYEDIIRRIPKVEKAEERLGWRAEIQLEEGLLRTIDWVRENQWWLEQGESVKG</sequence>